<organism evidence="18 21">
    <name type="scientific">Halopseudomonas bauzanensis</name>
    <dbReference type="NCBI Taxonomy" id="653930"/>
    <lineage>
        <taxon>Bacteria</taxon>
        <taxon>Pseudomonadati</taxon>
        <taxon>Pseudomonadota</taxon>
        <taxon>Gammaproteobacteria</taxon>
        <taxon>Pseudomonadales</taxon>
        <taxon>Pseudomonadaceae</taxon>
        <taxon>Halopseudomonas</taxon>
    </lineage>
</organism>
<keyword evidence="6 16" id="KW-0997">Cell inner membrane</keyword>
<feature type="region of interest" description="Disordered" evidence="17">
    <location>
        <begin position="29"/>
        <end position="48"/>
    </location>
</feature>
<comment type="similarity">
    <text evidence="3 16">Belongs to the lipase chaperone family.</text>
</comment>
<dbReference type="EMBL" id="FOUA01000003">
    <property type="protein sequence ID" value="SFM03896.1"/>
    <property type="molecule type" value="Genomic_DNA"/>
</dbReference>
<evidence type="ECO:0000256" key="14">
    <source>
        <dbReference type="ARBA" id="ARBA00031542"/>
    </source>
</evidence>
<dbReference type="Proteomes" id="UP000186904">
    <property type="component" value="Unassembled WGS sequence"/>
</dbReference>
<evidence type="ECO:0000256" key="10">
    <source>
        <dbReference type="ARBA" id="ARBA00023098"/>
    </source>
</evidence>
<comment type="function">
    <text evidence="1 16">May be involved in the folding of the extracellular lipase during its passage through the periplasm.</text>
</comment>
<dbReference type="GO" id="GO:0051082">
    <property type="term" value="F:unfolded protein binding"/>
    <property type="evidence" value="ECO:0007669"/>
    <property type="project" value="UniProtKB-UniRule"/>
</dbReference>
<comment type="subcellular location">
    <subcellularLocation>
        <location evidence="2">Cell inner membrane</location>
        <topology evidence="2">Single-pass membrane protein</topology>
        <orientation evidence="2">Periplasmic side</orientation>
    </subcellularLocation>
</comment>
<proteinExistence type="inferred from homology"/>
<evidence type="ECO:0000256" key="2">
    <source>
        <dbReference type="ARBA" id="ARBA00004383"/>
    </source>
</evidence>
<dbReference type="GO" id="GO:0005886">
    <property type="term" value="C:plasma membrane"/>
    <property type="evidence" value="ECO:0007669"/>
    <property type="project" value="UniProtKB-SubCell"/>
</dbReference>
<dbReference type="OrthoDB" id="7025807at2"/>
<keyword evidence="7 16" id="KW-0812">Transmembrane</keyword>
<keyword evidence="9 16" id="KW-1133">Transmembrane helix</keyword>
<evidence type="ECO:0000313" key="19">
    <source>
        <dbReference type="EMBL" id="SFM03896.1"/>
    </source>
</evidence>
<dbReference type="Proteomes" id="UP000186599">
    <property type="component" value="Unassembled WGS sequence"/>
</dbReference>
<evidence type="ECO:0000256" key="16">
    <source>
        <dbReference type="HAMAP-Rule" id="MF_00790"/>
    </source>
</evidence>
<evidence type="ECO:0000313" key="21">
    <source>
        <dbReference type="Proteomes" id="UP000186904"/>
    </source>
</evidence>
<dbReference type="AlphaFoldDB" id="A0A1H9U0A4"/>
<keyword evidence="11 16" id="KW-0472">Membrane</keyword>
<accession>A0A1H9U0A4</accession>
<evidence type="ECO:0000256" key="13">
    <source>
        <dbReference type="ARBA" id="ARBA00030948"/>
    </source>
</evidence>
<dbReference type="GO" id="GO:0006457">
    <property type="term" value="P:protein folding"/>
    <property type="evidence" value="ECO:0007669"/>
    <property type="project" value="UniProtKB-UniRule"/>
</dbReference>
<dbReference type="SUPFAM" id="SSF158855">
    <property type="entry name" value="Lipase chaperone-like"/>
    <property type="match status" value="1"/>
</dbReference>
<keyword evidence="8 16" id="KW-0442">Lipid degradation</keyword>
<evidence type="ECO:0000256" key="4">
    <source>
        <dbReference type="ARBA" id="ARBA00019692"/>
    </source>
</evidence>
<evidence type="ECO:0000256" key="5">
    <source>
        <dbReference type="ARBA" id="ARBA00022475"/>
    </source>
</evidence>
<dbReference type="GO" id="GO:0016042">
    <property type="term" value="P:lipid catabolic process"/>
    <property type="evidence" value="ECO:0007669"/>
    <property type="project" value="UniProtKB-UniRule"/>
</dbReference>
<reference evidence="20 21" key="1">
    <citation type="submission" date="2016-10" db="EMBL/GenBank/DDBJ databases">
        <authorList>
            <person name="de Groot N.N."/>
        </authorList>
    </citation>
    <scope>NUCLEOTIDE SEQUENCE [LARGE SCALE GENOMIC DNA]</scope>
    <source>
        <strain evidence="19 20">CGMCC 1.9095</strain>
        <strain evidence="18 21">DSM 22558</strain>
    </source>
</reference>
<evidence type="ECO:0000256" key="1">
    <source>
        <dbReference type="ARBA" id="ARBA00003280"/>
    </source>
</evidence>
<evidence type="ECO:0000256" key="15">
    <source>
        <dbReference type="ARBA" id="ARBA00033028"/>
    </source>
</evidence>
<evidence type="ECO:0000256" key="8">
    <source>
        <dbReference type="ARBA" id="ARBA00022963"/>
    </source>
</evidence>
<dbReference type="NCBIfam" id="NF002334">
    <property type="entry name" value="PRK01294.1-2"/>
    <property type="match status" value="1"/>
</dbReference>
<keyword evidence="10 16" id="KW-0443">Lipid metabolism</keyword>
<keyword evidence="20" id="KW-1185">Reference proteome</keyword>
<evidence type="ECO:0000313" key="20">
    <source>
        <dbReference type="Proteomes" id="UP000186599"/>
    </source>
</evidence>
<evidence type="ECO:0000313" key="18">
    <source>
        <dbReference type="EMBL" id="SES03090.1"/>
    </source>
</evidence>
<evidence type="ECO:0000256" key="3">
    <source>
        <dbReference type="ARBA" id="ARBA00010358"/>
    </source>
</evidence>
<dbReference type="InterPro" id="IPR004961">
    <property type="entry name" value="Lipase_chaperone"/>
</dbReference>
<dbReference type="STRING" id="653930.SAMN05216589_2078"/>
<dbReference type="EMBL" id="FOGN01000003">
    <property type="protein sequence ID" value="SES03090.1"/>
    <property type="molecule type" value="Genomic_DNA"/>
</dbReference>
<keyword evidence="12 16" id="KW-0143">Chaperone</keyword>
<evidence type="ECO:0000256" key="11">
    <source>
        <dbReference type="ARBA" id="ARBA00023136"/>
    </source>
</evidence>
<dbReference type="HAMAP" id="MF_00790">
    <property type="entry name" value="Lipase_chap"/>
    <property type="match status" value="1"/>
</dbReference>
<feature type="compositionally biased region" description="Low complexity" evidence="17">
    <location>
        <begin position="30"/>
        <end position="40"/>
    </location>
</feature>
<protein>
    <recommendedName>
        <fullName evidence="4 16">Lipase chaperone</fullName>
    </recommendedName>
    <alternativeName>
        <fullName evidence="16">Lipase activator protein</fullName>
    </alternativeName>
    <alternativeName>
        <fullName evidence="15 16">Lipase foldase</fullName>
    </alternativeName>
    <alternativeName>
        <fullName evidence="13 16">Lipase helper protein</fullName>
    </alternativeName>
    <alternativeName>
        <fullName evidence="14 16">Lipase modulator</fullName>
    </alternativeName>
</protein>
<keyword evidence="5 16" id="KW-1003">Cell membrane</keyword>
<evidence type="ECO:0000256" key="17">
    <source>
        <dbReference type="SAM" id="MobiDB-lite"/>
    </source>
</evidence>
<evidence type="ECO:0000256" key="6">
    <source>
        <dbReference type="ARBA" id="ARBA00022519"/>
    </source>
</evidence>
<gene>
    <name evidence="16" type="primary">lifO</name>
    <name evidence="19" type="ORF">SAMN04487855_2077</name>
    <name evidence="18" type="ORF">SAMN05216589_2078</name>
</gene>
<dbReference type="RefSeq" id="WP_074779522.1">
    <property type="nucleotide sequence ID" value="NZ_FOGN01000003.1"/>
</dbReference>
<evidence type="ECO:0000256" key="12">
    <source>
        <dbReference type="ARBA" id="ARBA00023186"/>
    </source>
</evidence>
<name>A0A1H9U0A4_9GAMM</name>
<sequence length="326" mass="36631">MKAVIYLPLLGSILLLGWYFTADRQPAPRSTAPMVSAAPTTPSPTPEAQQLPAAVDTIAAPLPASVRGTEVDGRLEVDARGNLLISSQIRHLFDYFLSLIGEESPAVTHQRIRDYLAQQLQQPALGQALELLDSYLAYQQQLVDLESRFPVTDSLADLFAREQAVQRLRATLFSREAHEAFFAGEEIYNNFTLERLAIRRDSALDEQEKAQAIEALRESLPEEMQQLLVPQIHQELRQQTLALRAAGADERQVRELRMELLGPEATGRLEALDQQRSQWRQRIAAFNAERETILAQPGLAEADRQAAVNALLQEQFTETERLRVMN</sequence>
<dbReference type="Pfam" id="PF03280">
    <property type="entry name" value="Lipase_chap"/>
    <property type="match status" value="1"/>
</dbReference>
<evidence type="ECO:0000256" key="7">
    <source>
        <dbReference type="ARBA" id="ARBA00022692"/>
    </source>
</evidence>
<evidence type="ECO:0000256" key="9">
    <source>
        <dbReference type="ARBA" id="ARBA00022989"/>
    </source>
</evidence>